<name>A0A0D6EHK8_SPOSA</name>
<feature type="compositionally biased region" description="Basic and acidic residues" evidence="1">
    <location>
        <begin position="186"/>
        <end position="196"/>
    </location>
</feature>
<evidence type="ECO:0000256" key="1">
    <source>
        <dbReference type="SAM" id="MobiDB-lite"/>
    </source>
</evidence>
<dbReference type="EMBL" id="CENE01000002">
    <property type="protein sequence ID" value="CEQ39070.1"/>
    <property type="molecule type" value="Genomic_DNA"/>
</dbReference>
<dbReference type="PANTHER" id="PTHR37471:SF1">
    <property type="entry name" value="AB HYDROLASE-1 DOMAIN-CONTAINING PROTEIN"/>
    <property type="match status" value="1"/>
</dbReference>
<dbReference type="AlphaFoldDB" id="A0A0D6EHK8"/>
<reference evidence="4" key="1">
    <citation type="submission" date="2015-02" db="EMBL/GenBank/DDBJ databases">
        <authorList>
            <person name="Gon?alves P."/>
        </authorList>
    </citation>
    <scope>NUCLEOTIDE SEQUENCE [LARGE SCALE GENOMIC DNA]</scope>
</reference>
<organism evidence="3 4">
    <name type="scientific">Sporidiobolus salmonicolor</name>
    <name type="common">Yeast-like fungus</name>
    <name type="synonym">Sporobolomyces salmonicolor</name>
    <dbReference type="NCBI Taxonomy" id="5005"/>
    <lineage>
        <taxon>Eukaryota</taxon>
        <taxon>Fungi</taxon>
        <taxon>Dikarya</taxon>
        <taxon>Basidiomycota</taxon>
        <taxon>Pucciniomycotina</taxon>
        <taxon>Microbotryomycetes</taxon>
        <taxon>Sporidiobolales</taxon>
        <taxon>Sporidiobolaceae</taxon>
        <taxon>Sporobolomyces</taxon>
    </lineage>
</organism>
<feature type="region of interest" description="Disordered" evidence="1">
    <location>
        <begin position="156"/>
        <end position="231"/>
    </location>
</feature>
<keyword evidence="2" id="KW-0472">Membrane</keyword>
<feature type="compositionally biased region" description="Low complexity" evidence="1">
    <location>
        <begin position="792"/>
        <end position="813"/>
    </location>
</feature>
<protein>
    <submittedName>
        <fullName evidence="3">SPOSA6832_00587-mRNA-1:cds</fullName>
    </submittedName>
</protein>
<dbReference type="PANTHER" id="PTHR37471">
    <property type="entry name" value="UNNAMED PRODUCT"/>
    <property type="match status" value="1"/>
</dbReference>
<keyword evidence="2" id="KW-0812">Transmembrane</keyword>
<gene>
    <name evidence="3" type="primary">SPOSA6832_00587</name>
</gene>
<evidence type="ECO:0000256" key="2">
    <source>
        <dbReference type="SAM" id="Phobius"/>
    </source>
</evidence>
<evidence type="ECO:0000313" key="3">
    <source>
        <dbReference type="EMBL" id="CEQ39070.1"/>
    </source>
</evidence>
<dbReference type="Proteomes" id="UP000243876">
    <property type="component" value="Unassembled WGS sequence"/>
</dbReference>
<feature type="region of interest" description="Disordered" evidence="1">
    <location>
        <begin position="771"/>
        <end position="813"/>
    </location>
</feature>
<accession>A0A0D6EHK8</accession>
<keyword evidence="2" id="KW-1133">Transmembrane helix</keyword>
<proteinExistence type="predicted"/>
<feature type="compositionally biased region" description="Basic and acidic residues" evidence="1">
    <location>
        <begin position="162"/>
        <end position="173"/>
    </location>
</feature>
<keyword evidence="4" id="KW-1185">Reference proteome</keyword>
<sequence length="813" mass="90954">MSGITTPNAAPRQATLALPSTSHPHPHHHRHNRRIRPPKVTWQSASFHFSLTATWFVIALLWSITPLSWAYLLWTLITLAPALRAGRPAPSHLVFKVLHYLVLSYAALEIPFSVYYRYLAWRAQQLRPPLRHSRKALRGLILRSLENGLYLEEELEEEDVEQKEQGKDAEKQRGQAARPPEFNNAWEEKVRDEEKAVSAGRRRVNQLRGDGAATPELTTSNPAGQEPNDYVSARNLPALRTDDVQLRRTSSRASLDSRAGDEGYGGNLSRLSLHTVDSAFAGSPRLQNPQLPFPPPHGRSVKDHTFHHGAPTTHFANPPLSPSDPRAVDFRNYLRFWFAGCDFSEIKRQNMADWLAWSLYGSTLEALEAERKAWDQAGRPPLVLDDGSPDDGDSDIDEDTVIEGDKLGLVMHCVELVEARAAHRFPPGRNPKIHTLRLTLDPVRVVSRPLILYAVVAAIQGGVLKHAKYKGFKEVVDGRTRYLVRVPEGWKPSPDGPESQRPLVFLHGLGMGMAQYATLLSYFCSHRSLRNRPIMVLLQPHISMSFFARGYLDAPDQTRCTTSLERVMRKLKFDEAGGATVLSHSNGTVSPSPKARHHVEAALTRRRIAPDRSWMACQGLPATRRAQLLRRRRLLLLPWVCYNFLYSKTSRPIEYLMRYFVSRELGIAVMLSRTFEWTSNLLWPSQIPNVSDPHKTAVFLASEDSILNAERVRLYLRRNGFKETRKRVGQKVGDGGLKVFEGLKHGESMIGEGAAFEGIMDWVCWDPSSPTVPHGHMGPGSASPAVSPPSSVPASSVEDSSPDADSTTADDTA</sequence>
<feature type="transmembrane region" description="Helical" evidence="2">
    <location>
        <begin position="97"/>
        <end position="118"/>
    </location>
</feature>
<dbReference type="OrthoDB" id="6431331at2759"/>
<evidence type="ECO:0000313" key="4">
    <source>
        <dbReference type="Proteomes" id="UP000243876"/>
    </source>
</evidence>